<keyword evidence="3" id="KW-1185">Reference proteome</keyword>
<dbReference type="Gene3D" id="3.40.630.30">
    <property type="match status" value="1"/>
</dbReference>
<sequence>MKIKIKENQHSGKLFVGEEENPKAEMEFTKESENLINVKHTKVSEDLKGQSVGRKLLDHVAEKARNEHFKIKADCSYVQHVFNKYDDYKDVQL</sequence>
<dbReference type="Pfam" id="PF14542">
    <property type="entry name" value="Acetyltransf_CG"/>
    <property type="match status" value="1"/>
</dbReference>
<dbReference type="InterPro" id="IPR045057">
    <property type="entry name" value="Gcn5-rel_NAT"/>
</dbReference>
<evidence type="ECO:0000259" key="1">
    <source>
        <dbReference type="PROSITE" id="PS51729"/>
    </source>
</evidence>
<dbReference type="SUPFAM" id="SSF55729">
    <property type="entry name" value="Acyl-CoA N-acyltransferases (Nat)"/>
    <property type="match status" value="1"/>
</dbReference>
<protein>
    <submittedName>
        <fullName evidence="2">GNAT family N-acetyltransferase</fullName>
        <ecNumber evidence="2">2.3.1.-</ecNumber>
    </submittedName>
</protein>
<dbReference type="EMBL" id="CP129971">
    <property type="protein sequence ID" value="WMN13060.1"/>
    <property type="molecule type" value="Genomic_DNA"/>
</dbReference>
<dbReference type="AlphaFoldDB" id="A0AA51NEN7"/>
<feature type="domain" description="N-acetyltransferase" evidence="1">
    <location>
        <begin position="6"/>
        <end position="93"/>
    </location>
</feature>
<dbReference type="Proteomes" id="UP001230496">
    <property type="component" value="Chromosome"/>
</dbReference>
<dbReference type="PROSITE" id="PS51729">
    <property type="entry name" value="GNAT_YJDJ"/>
    <property type="match status" value="1"/>
</dbReference>
<dbReference type="RefSeq" id="WP_308351535.1">
    <property type="nucleotide sequence ID" value="NZ_CP129971.1"/>
</dbReference>
<reference evidence="2 3" key="1">
    <citation type="submission" date="2023-08" db="EMBL/GenBank/DDBJ databases">
        <title>Comparative genomics and taxonomic characterization of three novel marine species of genus Marivirga.</title>
        <authorList>
            <person name="Muhammad N."/>
            <person name="Kim S.-G."/>
        </authorList>
    </citation>
    <scope>NUCLEOTIDE SEQUENCE [LARGE SCALE GENOMIC DNA]</scope>
    <source>
        <strain evidence="2 3">BDSF4-3</strain>
    </source>
</reference>
<gene>
    <name evidence="2" type="ORF">QYS49_26745</name>
</gene>
<dbReference type="InterPro" id="IPR016181">
    <property type="entry name" value="Acyl_CoA_acyltransferase"/>
</dbReference>
<keyword evidence="2" id="KW-0808">Transferase</keyword>
<evidence type="ECO:0000313" key="2">
    <source>
        <dbReference type="EMBL" id="WMN13060.1"/>
    </source>
</evidence>
<name>A0AA51NEN7_9BACT</name>
<keyword evidence="2" id="KW-0012">Acyltransferase</keyword>
<dbReference type="GO" id="GO:0016746">
    <property type="term" value="F:acyltransferase activity"/>
    <property type="evidence" value="ECO:0007669"/>
    <property type="project" value="UniProtKB-KW"/>
</dbReference>
<proteinExistence type="predicted"/>
<dbReference type="PANTHER" id="PTHR31435:SF10">
    <property type="entry name" value="BSR4717 PROTEIN"/>
    <property type="match status" value="1"/>
</dbReference>
<dbReference type="PANTHER" id="PTHR31435">
    <property type="entry name" value="PROTEIN NATD1"/>
    <property type="match status" value="1"/>
</dbReference>
<dbReference type="KEGG" id="msaa:QYS49_26745"/>
<organism evidence="2 3">
    <name type="scientific">Marivirga salinarum</name>
    <dbReference type="NCBI Taxonomy" id="3059078"/>
    <lineage>
        <taxon>Bacteria</taxon>
        <taxon>Pseudomonadati</taxon>
        <taxon>Bacteroidota</taxon>
        <taxon>Cytophagia</taxon>
        <taxon>Cytophagales</taxon>
        <taxon>Marivirgaceae</taxon>
        <taxon>Marivirga</taxon>
    </lineage>
</organism>
<dbReference type="EC" id="2.3.1.-" evidence="2"/>
<dbReference type="InterPro" id="IPR031165">
    <property type="entry name" value="GNAT_YJDJ"/>
</dbReference>
<evidence type="ECO:0000313" key="3">
    <source>
        <dbReference type="Proteomes" id="UP001230496"/>
    </source>
</evidence>
<accession>A0AA51NEN7</accession>